<dbReference type="GO" id="GO:0006779">
    <property type="term" value="P:porphyrin-containing compound biosynthetic process"/>
    <property type="evidence" value="ECO:0007669"/>
    <property type="project" value="InterPro"/>
</dbReference>
<organism evidence="2">
    <name type="scientific">bioreactor metagenome</name>
    <dbReference type="NCBI Taxonomy" id="1076179"/>
    <lineage>
        <taxon>unclassified sequences</taxon>
        <taxon>metagenomes</taxon>
        <taxon>ecological metagenomes</taxon>
    </lineage>
</organism>
<evidence type="ECO:0000313" key="2">
    <source>
        <dbReference type="EMBL" id="MPN61749.1"/>
    </source>
</evidence>
<evidence type="ECO:0000259" key="1">
    <source>
        <dbReference type="Pfam" id="PF01208"/>
    </source>
</evidence>
<dbReference type="SUPFAM" id="SSF51726">
    <property type="entry name" value="UROD/MetE-like"/>
    <property type="match status" value="1"/>
</dbReference>
<proteinExistence type="predicted"/>
<comment type="caution">
    <text evidence="2">The sequence shown here is derived from an EMBL/GenBank/DDBJ whole genome shotgun (WGS) entry which is preliminary data.</text>
</comment>
<dbReference type="Pfam" id="PF01208">
    <property type="entry name" value="URO-D"/>
    <property type="match status" value="1"/>
</dbReference>
<dbReference type="InterPro" id="IPR038071">
    <property type="entry name" value="UROD/MetE-like_sf"/>
</dbReference>
<gene>
    <name evidence="2" type="ORF">SDC9_209491</name>
</gene>
<protein>
    <recommendedName>
        <fullName evidence="1">Uroporphyrinogen decarboxylase (URO-D) domain-containing protein</fullName>
    </recommendedName>
</protein>
<dbReference type="InterPro" id="IPR000257">
    <property type="entry name" value="Uroporphyrinogen_deCOase"/>
</dbReference>
<name>A0A645JGF0_9ZZZZ</name>
<sequence length="151" mass="17336">MVFWEDIAYNHGPLFAPQAYKEIFGRFYREVMPLVEQAGIPVRIVDCDGRIDELIPIWLDWGITTMHPMEVAAGMDVVRLRREYGDALSFFGGIDKRILATTPEAIRREVLTKLEGVGSGFVVECDHAVPPDVPFANYCYYRKLVREFYEA</sequence>
<dbReference type="EMBL" id="VSSQ01138797">
    <property type="protein sequence ID" value="MPN61749.1"/>
    <property type="molecule type" value="Genomic_DNA"/>
</dbReference>
<reference evidence="2" key="1">
    <citation type="submission" date="2019-08" db="EMBL/GenBank/DDBJ databases">
        <authorList>
            <person name="Kucharzyk K."/>
            <person name="Murdoch R.W."/>
            <person name="Higgins S."/>
            <person name="Loffler F."/>
        </authorList>
    </citation>
    <scope>NUCLEOTIDE SEQUENCE</scope>
</reference>
<dbReference type="Gene3D" id="3.20.20.210">
    <property type="match status" value="1"/>
</dbReference>
<dbReference type="GO" id="GO:0004853">
    <property type="term" value="F:uroporphyrinogen decarboxylase activity"/>
    <property type="evidence" value="ECO:0007669"/>
    <property type="project" value="InterPro"/>
</dbReference>
<feature type="domain" description="Uroporphyrinogen decarboxylase (URO-D)" evidence="1">
    <location>
        <begin position="11"/>
        <end position="147"/>
    </location>
</feature>
<accession>A0A645JGF0</accession>
<dbReference type="AlphaFoldDB" id="A0A645JGF0"/>